<dbReference type="PROSITE" id="PS51257">
    <property type="entry name" value="PROKAR_LIPOPROTEIN"/>
    <property type="match status" value="1"/>
</dbReference>
<dbReference type="EMBL" id="CP098754">
    <property type="protein sequence ID" value="WIH95110.1"/>
    <property type="molecule type" value="Genomic_DNA"/>
</dbReference>
<dbReference type="GeneID" id="56438993"/>
<protein>
    <submittedName>
        <fullName evidence="1">Peptidase</fullName>
    </submittedName>
</protein>
<dbReference type="Proteomes" id="UP001242021">
    <property type="component" value="Chromosome"/>
</dbReference>
<proteinExistence type="predicted"/>
<gene>
    <name evidence="1" type="ORF">NEH99_00900</name>
</gene>
<name>A0AAJ6GHC6_BRAPL</name>
<sequence length="511" mass="60107">MFRFIYFVIILLSIFSCNKNSYRLEDKSSNNNTFENSQLISKDGIKGSIVKGQKDYYYFNINKEELIDFDISNLGDKPITMTLYNYKNNVIKVISEFENTNENTRVYTIQTNDKGEVYSSQVMKGIYFKPSENIEENKYYIVIESKNDDTEYSFILKKREYNETDEKEPNDIISMSQIIDVNSENRLYTIDGYYSQVFNPKLYSGDLKNMEIDSYKVTNSSFNTYSISIELSGVPSVDASIRLYDNTGNFIANYDLNNVGDGEIVEKLVLYPYMSYYFVLVSDKAVLNIPYRVSVLAKPYDKYTEDEPNNKYTQAQNLEFNKTYKGAIDYSYDRDYYTFNVPIQSSIKLSYFLIDSQAINLRISNENEGIIATMPQNDDEYTTSLKQGKYYLIFERDTTKEKWVKGSSRIRNYEFSMAISNEISGYYEDLNYFNDYYSNDYDDSFYNNNYSDGFYNNGYSDSVNNDNQNNNEETNNYIILKDEDYNADYYHYNSEDSNMINNQEYTNYGEY</sequence>
<dbReference type="RefSeq" id="WP_041747510.1">
    <property type="nucleotide sequence ID" value="NZ_CP098748.1"/>
</dbReference>
<dbReference type="Gene3D" id="2.60.120.380">
    <property type="match status" value="3"/>
</dbReference>
<reference evidence="1" key="1">
    <citation type="submission" date="2022-06" db="EMBL/GenBank/DDBJ databases">
        <title>Brachyspira pilosicoli from pigs in Switzerland.</title>
        <authorList>
            <person name="Schmitt S."/>
            <person name="Arnold M."/>
            <person name="Rossano A."/>
            <person name="Perreten V."/>
        </authorList>
    </citation>
    <scope>NUCLEOTIDE SEQUENCE</scope>
    <source>
        <strain evidence="1">MEI4028</strain>
    </source>
</reference>
<evidence type="ECO:0000313" key="2">
    <source>
        <dbReference type="Proteomes" id="UP001242021"/>
    </source>
</evidence>
<organism evidence="1 2">
    <name type="scientific">Brachyspira pilosicoli</name>
    <name type="common">Serpulina pilosicoli</name>
    <dbReference type="NCBI Taxonomy" id="52584"/>
    <lineage>
        <taxon>Bacteria</taxon>
        <taxon>Pseudomonadati</taxon>
        <taxon>Spirochaetota</taxon>
        <taxon>Spirochaetia</taxon>
        <taxon>Brachyspirales</taxon>
        <taxon>Brachyspiraceae</taxon>
        <taxon>Brachyspira</taxon>
    </lineage>
</organism>
<evidence type="ECO:0000313" key="1">
    <source>
        <dbReference type="EMBL" id="WIH95110.1"/>
    </source>
</evidence>
<dbReference type="SUPFAM" id="SSF89260">
    <property type="entry name" value="Collagen-binding domain"/>
    <property type="match status" value="1"/>
</dbReference>
<accession>A0AAJ6GHC6</accession>
<dbReference type="AlphaFoldDB" id="A0AAJ6GHC6"/>